<gene>
    <name evidence="2" type="ORF">HRbin22_02110</name>
</gene>
<comment type="caution">
    <text evidence="2">The sequence shown here is derived from an EMBL/GenBank/DDBJ whole genome shotgun (WGS) entry which is preliminary data.</text>
</comment>
<organism evidence="2 3">
    <name type="scientific">Candidatus Thermoflexus japonica</name>
    <dbReference type="NCBI Taxonomy" id="2035417"/>
    <lineage>
        <taxon>Bacteria</taxon>
        <taxon>Bacillati</taxon>
        <taxon>Chloroflexota</taxon>
        <taxon>Thermoflexia</taxon>
        <taxon>Thermoflexales</taxon>
        <taxon>Thermoflexaceae</taxon>
        <taxon>Thermoflexus</taxon>
    </lineage>
</organism>
<dbReference type="Proteomes" id="UP000236642">
    <property type="component" value="Unassembled WGS sequence"/>
</dbReference>
<dbReference type="PANTHER" id="PTHR12631:SF10">
    <property type="entry name" value="BETA-XYLOSIDASE-LIKE PROTEIN-RELATED"/>
    <property type="match status" value="1"/>
</dbReference>
<reference evidence="3" key="1">
    <citation type="submission" date="2017-09" db="EMBL/GenBank/DDBJ databases">
        <title>Metaegenomics of thermophilic ammonia-oxidizing enrichment culture.</title>
        <authorList>
            <person name="Kato S."/>
            <person name="Suzuki K."/>
        </authorList>
    </citation>
    <scope>NUCLEOTIDE SEQUENCE [LARGE SCALE GENOMIC DNA]</scope>
</reference>
<evidence type="ECO:0008006" key="4">
    <source>
        <dbReference type="Google" id="ProtNLM"/>
    </source>
</evidence>
<evidence type="ECO:0000313" key="2">
    <source>
        <dbReference type="EMBL" id="GBD09848.1"/>
    </source>
</evidence>
<dbReference type="InterPro" id="IPR017853">
    <property type="entry name" value="GH"/>
</dbReference>
<evidence type="ECO:0000313" key="3">
    <source>
        <dbReference type="Proteomes" id="UP000236642"/>
    </source>
</evidence>
<dbReference type="AlphaFoldDB" id="A0A2H5Y8Z7"/>
<sequence length="449" mass="51104">MCYSQRKLRALALLSFLLLAAAPPDPRFGVVESPEAPERAAELGVAWTRVRFAWHEIQPGGPEDWNPPWPAERLEAEHRAGREIVALVLGTPGWARADPRVPGVPRGLYEEESRPENLWAAFLRRLATTYPYIRTWIIWNEPDIWDPSYPGYTWGGTEADFVRLLRVSYRTLKGLNRENRVLLGAFTYWWDAVYGRRPYFERFLEALDRDPESPRYHRYFDGLCVNLYFNPDSLYDLIRWHHERMQAHGFDKPIWLTETNAAPSEDPTWPVPHAMFRVALEEQAAFIGQALAMALAAGAERLAIYKLIDNPTDHFANPEPFGLVREDGSPRPAFRAYHVAIRTLAGFTGARLVRRDRVAVVEVWRPDGRIQVAWSRSPQPQSVVLEARGTLRGAIDGMGHPIPVGREGSHYRVTLPGALCRQRLGASCMIGGMPVYLVESALRPVREPK</sequence>
<evidence type="ECO:0000256" key="1">
    <source>
        <dbReference type="SAM" id="SignalP"/>
    </source>
</evidence>
<name>A0A2H5Y8Z7_9CHLR</name>
<dbReference type="PANTHER" id="PTHR12631">
    <property type="entry name" value="ALPHA-L-IDURONIDASE"/>
    <property type="match status" value="1"/>
</dbReference>
<dbReference type="EMBL" id="BEHY01000073">
    <property type="protein sequence ID" value="GBD09848.1"/>
    <property type="molecule type" value="Genomic_DNA"/>
</dbReference>
<protein>
    <recommendedName>
        <fullName evidence="4">Asl1-like glycosyl hydrolase catalytic domain-containing protein</fullName>
    </recommendedName>
</protein>
<dbReference type="InterPro" id="IPR051923">
    <property type="entry name" value="Glycosyl_Hydrolase_39"/>
</dbReference>
<dbReference type="SUPFAM" id="SSF51445">
    <property type="entry name" value="(Trans)glycosidases"/>
    <property type="match status" value="1"/>
</dbReference>
<feature type="signal peptide" evidence="1">
    <location>
        <begin position="1"/>
        <end position="20"/>
    </location>
</feature>
<accession>A0A2H5Y8Z7</accession>
<dbReference type="Gene3D" id="3.20.20.80">
    <property type="entry name" value="Glycosidases"/>
    <property type="match status" value="1"/>
</dbReference>
<proteinExistence type="predicted"/>
<keyword evidence="1" id="KW-0732">Signal</keyword>
<feature type="chain" id="PRO_5014149603" description="Asl1-like glycosyl hydrolase catalytic domain-containing protein" evidence="1">
    <location>
        <begin position="21"/>
        <end position="449"/>
    </location>
</feature>
<dbReference type="GO" id="GO:0004553">
    <property type="term" value="F:hydrolase activity, hydrolyzing O-glycosyl compounds"/>
    <property type="evidence" value="ECO:0007669"/>
    <property type="project" value="TreeGrafter"/>
</dbReference>